<protein>
    <submittedName>
        <fullName evidence="1">Uncharacterized protein</fullName>
    </submittedName>
</protein>
<proteinExistence type="predicted"/>
<sequence length="114" mass="13220">MLYLRIRSRRLWHWSLTSFCRKTLRPRFSWFQNHSGVSLTFLTLLPQFHGLRTCLIFPDSCMSIFALSSPEYLTSVTDVHTVILQISYLTLPGAVSFTRALTALLVNFHRLKDG</sequence>
<dbReference type="EMBL" id="GBXM01013429">
    <property type="protein sequence ID" value="JAH95148.1"/>
    <property type="molecule type" value="Transcribed_RNA"/>
</dbReference>
<reference evidence="1" key="1">
    <citation type="submission" date="2014-11" db="EMBL/GenBank/DDBJ databases">
        <authorList>
            <person name="Amaro Gonzalez C."/>
        </authorList>
    </citation>
    <scope>NUCLEOTIDE SEQUENCE</scope>
</reference>
<name>A0A0E9X0C1_ANGAN</name>
<reference evidence="1" key="2">
    <citation type="journal article" date="2015" name="Fish Shellfish Immunol.">
        <title>Early steps in the European eel (Anguilla anguilla)-Vibrio vulnificus interaction in the gills: Role of the RtxA13 toxin.</title>
        <authorList>
            <person name="Callol A."/>
            <person name="Pajuelo D."/>
            <person name="Ebbesson L."/>
            <person name="Teles M."/>
            <person name="MacKenzie S."/>
            <person name="Amaro C."/>
        </authorList>
    </citation>
    <scope>NUCLEOTIDE SEQUENCE</scope>
</reference>
<evidence type="ECO:0000313" key="1">
    <source>
        <dbReference type="EMBL" id="JAH95148.1"/>
    </source>
</evidence>
<dbReference type="AlphaFoldDB" id="A0A0E9X0C1"/>
<organism evidence="1">
    <name type="scientific">Anguilla anguilla</name>
    <name type="common">European freshwater eel</name>
    <name type="synonym">Muraena anguilla</name>
    <dbReference type="NCBI Taxonomy" id="7936"/>
    <lineage>
        <taxon>Eukaryota</taxon>
        <taxon>Metazoa</taxon>
        <taxon>Chordata</taxon>
        <taxon>Craniata</taxon>
        <taxon>Vertebrata</taxon>
        <taxon>Euteleostomi</taxon>
        <taxon>Actinopterygii</taxon>
        <taxon>Neopterygii</taxon>
        <taxon>Teleostei</taxon>
        <taxon>Anguilliformes</taxon>
        <taxon>Anguillidae</taxon>
        <taxon>Anguilla</taxon>
    </lineage>
</organism>
<accession>A0A0E9X0C1</accession>